<protein>
    <recommendedName>
        <fullName evidence="3">Methyltransferase type 11 domain-containing protein</fullName>
    </recommendedName>
</protein>
<keyword evidence="2" id="KW-1185">Reference proteome</keyword>
<organism evidence="1 2">
    <name type="scientific">Zopfia rhizophila CBS 207.26</name>
    <dbReference type="NCBI Taxonomy" id="1314779"/>
    <lineage>
        <taxon>Eukaryota</taxon>
        <taxon>Fungi</taxon>
        <taxon>Dikarya</taxon>
        <taxon>Ascomycota</taxon>
        <taxon>Pezizomycotina</taxon>
        <taxon>Dothideomycetes</taxon>
        <taxon>Dothideomycetes incertae sedis</taxon>
        <taxon>Zopfiaceae</taxon>
        <taxon>Zopfia</taxon>
    </lineage>
</organism>
<reference evidence="1" key="1">
    <citation type="journal article" date="2020" name="Stud. Mycol.">
        <title>101 Dothideomycetes genomes: a test case for predicting lifestyles and emergence of pathogens.</title>
        <authorList>
            <person name="Haridas S."/>
            <person name="Albert R."/>
            <person name="Binder M."/>
            <person name="Bloem J."/>
            <person name="Labutti K."/>
            <person name="Salamov A."/>
            <person name="Andreopoulos B."/>
            <person name="Baker S."/>
            <person name="Barry K."/>
            <person name="Bills G."/>
            <person name="Bluhm B."/>
            <person name="Cannon C."/>
            <person name="Castanera R."/>
            <person name="Culley D."/>
            <person name="Daum C."/>
            <person name="Ezra D."/>
            <person name="Gonzalez J."/>
            <person name="Henrissat B."/>
            <person name="Kuo A."/>
            <person name="Liang C."/>
            <person name="Lipzen A."/>
            <person name="Lutzoni F."/>
            <person name="Magnuson J."/>
            <person name="Mondo S."/>
            <person name="Nolan M."/>
            <person name="Ohm R."/>
            <person name="Pangilinan J."/>
            <person name="Park H.-J."/>
            <person name="Ramirez L."/>
            <person name="Alfaro M."/>
            <person name="Sun H."/>
            <person name="Tritt A."/>
            <person name="Yoshinaga Y."/>
            <person name="Zwiers L.-H."/>
            <person name="Turgeon B."/>
            <person name="Goodwin S."/>
            <person name="Spatafora J."/>
            <person name="Crous P."/>
            <person name="Grigoriev I."/>
        </authorList>
    </citation>
    <scope>NUCLEOTIDE SEQUENCE</scope>
    <source>
        <strain evidence="1">CBS 207.26</strain>
    </source>
</reference>
<evidence type="ECO:0000313" key="2">
    <source>
        <dbReference type="Proteomes" id="UP000800200"/>
    </source>
</evidence>
<proteinExistence type="predicted"/>
<gene>
    <name evidence="1" type="ORF">K469DRAFT_704495</name>
</gene>
<name>A0A6A6E8Y8_9PEZI</name>
<dbReference type="InterPro" id="IPR029063">
    <property type="entry name" value="SAM-dependent_MTases_sf"/>
</dbReference>
<dbReference type="Proteomes" id="UP000800200">
    <property type="component" value="Unassembled WGS sequence"/>
</dbReference>
<dbReference type="Gene3D" id="3.40.50.150">
    <property type="entry name" value="Vaccinia Virus protein VP39"/>
    <property type="match status" value="1"/>
</dbReference>
<sequence>MGTQTTIWAIDVAENSSPLAEVDGFDISDKFFPPSNWLPKNITLRLQDVFSSFPDELLGKYDVVHFRLFLTLSTSRLSQALENAVKLLKPGGYIQWTEHDKTNLKPIAKSPELSTEAVKALINLEQNPFPNYNASWVLEIAPTMASLGLEIIAEDRFQTKRSMLTQMNELHLLAMMDIPAGLSKPVDEFKEKYLEDLAEENQKGVSSIDGFICVVGRKPIS</sequence>
<dbReference type="EMBL" id="ML994626">
    <property type="protein sequence ID" value="KAF2187593.1"/>
    <property type="molecule type" value="Genomic_DNA"/>
</dbReference>
<dbReference type="CDD" id="cd02440">
    <property type="entry name" value="AdoMet_MTases"/>
    <property type="match status" value="1"/>
</dbReference>
<evidence type="ECO:0000313" key="1">
    <source>
        <dbReference type="EMBL" id="KAF2187593.1"/>
    </source>
</evidence>
<dbReference type="SUPFAM" id="SSF53335">
    <property type="entry name" value="S-adenosyl-L-methionine-dependent methyltransferases"/>
    <property type="match status" value="1"/>
</dbReference>
<evidence type="ECO:0008006" key="3">
    <source>
        <dbReference type="Google" id="ProtNLM"/>
    </source>
</evidence>
<dbReference type="OrthoDB" id="417697at2759"/>
<dbReference type="AlphaFoldDB" id="A0A6A6E8Y8"/>
<accession>A0A6A6E8Y8</accession>